<keyword evidence="9" id="KW-0496">Mitochondrion</keyword>
<name>A0A1V9X2Z6_9ACAR</name>
<evidence type="ECO:0000256" key="3">
    <source>
        <dbReference type="ARBA" id="ARBA00022448"/>
    </source>
</evidence>
<evidence type="ECO:0000256" key="10">
    <source>
        <dbReference type="ARBA" id="ARBA00023136"/>
    </source>
</evidence>
<evidence type="ECO:0000256" key="6">
    <source>
        <dbReference type="ARBA" id="ARBA00022787"/>
    </source>
</evidence>
<keyword evidence="3" id="KW-0813">Transport</keyword>
<comment type="similarity">
    <text evidence="2">Belongs to the eukaryotic mitochondrial porin family.</text>
</comment>
<evidence type="ECO:0000313" key="12">
    <source>
        <dbReference type="Proteomes" id="UP000192247"/>
    </source>
</evidence>
<organism evidence="11 12">
    <name type="scientific">Tropilaelaps mercedesae</name>
    <dbReference type="NCBI Taxonomy" id="418985"/>
    <lineage>
        <taxon>Eukaryota</taxon>
        <taxon>Metazoa</taxon>
        <taxon>Ecdysozoa</taxon>
        <taxon>Arthropoda</taxon>
        <taxon>Chelicerata</taxon>
        <taxon>Arachnida</taxon>
        <taxon>Acari</taxon>
        <taxon>Parasitiformes</taxon>
        <taxon>Mesostigmata</taxon>
        <taxon>Gamasina</taxon>
        <taxon>Dermanyssoidea</taxon>
        <taxon>Laelapidae</taxon>
        <taxon>Tropilaelaps</taxon>
    </lineage>
</organism>
<accession>A0A1V9X2Z6</accession>
<keyword evidence="5" id="KW-0812">Transmembrane</keyword>
<evidence type="ECO:0000256" key="9">
    <source>
        <dbReference type="ARBA" id="ARBA00023128"/>
    </source>
</evidence>
<keyword evidence="8" id="KW-0626">Porin</keyword>
<evidence type="ECO:0000256" key="1">
    <source>
        <dbReference type="ARBA" id="ARBA00004294"/>
    </source>
</evidence>
<keyword evidence="12" id="KW-1185">Reference proteome</keyword>
<dbReference type="InterPro" id="IPR027246">
    <property type="entry name" value="Porin_Euk/Tom40"/>
</dbReference>
<evidence type="ECO:0000313" key="11">
    <source>
        <dbReference type="EMBL" id="OQR68000.1"/>
    </source>
</evidence>
<comment type="caution">
    <text evidence="11">The sequence shown here is derived from an EMBL/GenBank/DDBJ whole genome shotgun (WGS) entry which is preliminary data.</text>
</comment>
<dbReference type="EMBL" id="MNPL01026409">
    <property type="protein sequence ID" value="OQR68000.1"/>
    <property type="molecule type" value="Genomic_DNA"/>
</dbReference>
<proteinExistence type="inferred from homology"/>
<evidence type="ECO:0000256" key="4">
    <source>
        <dbReference type="ARBA" id="ARBA00022452"/>
    </source>
</evidence>
<reference evidence="11 12" key="1">
    <citation type="journal article" date="2017" name="Gigascience">
        <title>Draft genome of the honey bee ectoparasitic mite, Tropilaelaps mercedesae, is shaped by the parasitic life history.</title>
        <authorList>
            <person name="Dong X."/>
            <person name="Armstrong S.D."/>
            <person name="Xia D."/>
            <person name="Makepeace B.L."/>
            <person name="Darby A.C."/>
            <person name="Kadowaki T."/>
        </authorList>
    </citation>
    <scope>NUCLEOTIDE SEQUENCE [LARGE SCALE GENOMIC DNA]</scope>
    <source>
        <strain evidence="11">Wuxi-XJTLU</strain>
    </source>
</reference>
<evidence type="ECO:0000256" key="7">
    <source>
        <dbReference type="ARBA" id="ARBA00023065"/>
    </source>
</evidence>
<dbReference type="FunFam" id="2.40.160.10:FF:000001">
    <property type="entry name" value="Voltage-dependent anion-selective channel protein 2"/>
    <property type="match status" value="1"/>
</dbReference>
<keyword evidence="7" id="KW-0406">Ion transport</keyword>
<dbReference type="PANTHER" id="PTHR11743:SF70">
    <property type="entry name" value="GH26960P-RELATED"/>
    <property type="match status" value="1"/>
</dbReference>
<keyword evidence="4" id="KW-1134">Transmembrane beta strand</keyword>
<comment type="subcellular location">
    <subcellularLocation>
        <location evidence="1">Mitochondrion outer membrane</location>
    </subcellularLocation>
</comment>
<dbReference type="Proteomes" id="UP000192247">
    <property type="component" value="Unassembled WGS sequence"/>
</dbReference>
<dbReference type="STRING" id="418985.A0A1V9X2Z6"/>
<dbReference type="GO" id="GO:0046930">
    <property type="term" value="C:pore complex"/>
    <property type="evidence" value="ECO:0007669"/>
    <property type="project" value="UniProtKB-KW"/>
</dbReference>
<dbReference type="CDD" id="cd07306">
    <property type="entry name" value="Porin3_VDAC"/>
    <property type="match status" value="1"/>
</dbReference>
<dbReference type="GO" id="GO:0008308">
    <property type="term" value="F:voltage-gated monoatomic anion channel activity"/>
    <property type="evidence" value="ECO:0007669"/>
    <property type="project" value="InterPro"/>
</dbReference>
<dbReference type="InterPro" id="IPR023614">
    <property type="entry name" value="Porin_dom_sf"/>
</dbReference>
<evidence type="ECO:0000256" key="8">
    <source>
        <dbReference type="ARBA" id="ARBA00023114"/>
    </source>
</evidence>
<dbReference type="Pfam" id="PF01459">
    <property type="entry name" value="Porin_3"/>
    <property type="match status" value="1"/>
</dbReference>
<dbReference type="Gene3D" id="2.40.160.10">
    <property type="entry name" value="Porin"/>
    <property type="match status" value="1"/>
</dbReference>
<dbReference type="PANTHER" id="PTHR11743">
    <property type="entry name" value="VOLTAGE-DEPENDENT ANION-SELECTIVE CHANNEL"/>
    <property type="match status" value="1"/>
</dbReference>
<keyword evidence="10" id="KW-0472">Membrane</keyword>
<dbReference type="OrthoDB" id="7827681at2759"/>
<dbReference type="GO" id="GO:0005741">
    <property type="term" value="C:mitochondrial outer membrane"/>
    <property type="evidence" value="ECO:0007669"/>
    <property type="project" value="UniProtKB-SubCell"/>
</dbReference>
<gene>
    <name evidence="11" type="ORF">BIW11_13183</name>
</gene>
<evidence type="ECO:0000256" key="5">
    <source>
        <dbReference type="ARBA" id="ARBA00022692"/>
    </source>
</evidence>
<sequence length="282" mass="30429">MAPPSYSDLGKEARDIFSKNYHFGLVKLDCKTKSRTGIEFTAAGSSLNDTGKVNGSLDVKYKLTEHGITVKEKWTTDNNLNTEITAEDCFSNGLKLSANFNFAPQTGKRNAVLSAAFKGDCFNATSDLDYNAGSPLVNASLVLSHQGWLAGSQVAFDSSKNKLTKTNFAVGYSNKDVKLHSNVNDGRVFGASMYQKVRPDVQAGMSITWNSMNSVAQFGLGGVFTVDKDTSLRAKVNNEGLLGLGLTHRLRDGIQMTMCANIDTKNFNQGGHKIGFGLSLEG</sequence>
<dbReference type="InterPro" id="IPR001925">
    <property type="entry name" value="Porin_Euk"/>
</dbReference>
<keyword evidence="6" id="KW-1000">Mitochondrion outer membrane</keyword>
<dbReference type="AlphaFoldDB" id="A0A1V9X2Z6"/>
<protein>
    <submittedName>
        <fullName evidence="11">Voltage-dependent anion-selective channel-like</fullName>
    </submittedName>
</protein>
<dbReference type="FunCoup" id="A0A1V9X2Z6">
    <property type="interactions" value="1502"/>
</dbReference>
<dbReference type="PRINTS" id="PR00185">
    <property type="entry name" value="EUKARYTPORIN"/>
</dbReference>
<dbReference type="InParanoid" id="A0A1V9X2Z6"/>
<evidence type="ECO:0000256" key="2">
    <source>
        <dbReference type="ARBA" id="ARBA00007780"/>
    </source>
</evidence>
<dbReference type="GO" id="GO:0015288">
    <property type="term" value="F:porin activity"/>
    <property type="evidence" value="ECO:0007669"/>
    <property type="project" value="UniProtKB-KW"/>
</dbReference>